<sequence>MRGPLEQLPHGDRVQALVASLEHASAVLQRTCRDSTPFASLALELFDKAVRDVDQVVRLVERAATGHEADERGLSSRGPIEVISTRGLVVDEQERRREKDEERFDEFERPAALLDHGDEPRQRDPPSRRRTEVPGMRDRDLPDRDAPPQDPRIKRPSSSHSRRAASPARISARDGIFSSLPASGAPCSRASPGLDEPLAQSRAASRAASRVFSPPLPSAPPVEDPPQFSRRHGERKHSLAASPQSPRSPSPPPPPPPPPPRASAPSNDGYKRPKSRSSTAIGRPVSSMFAAPAPRRSSSRSRFAEESSSDEEAHHSRNRHGAEEADEAPSRSRARSKARSAARSHSGRSEDARRALELASAPMEDDEARADDVAPVRVPPVLSGGKIGSVIARAVAQQDVAHGKGGLLALCRVSREYRGAVTPLLYRTVTLASKEQLDRLSRTLESNPSLGGLVDALVIHPLDAHLPSPAPESLIPPLKALLDRLPSLTSLDEDFTVGDWDVGDLSNGHDYPLTVASPVRGLVRFRSAKSWWEIGALWSLLQSQPNLVELCLGGAAMDRDWVGTKLLAALSPPSPGGTVAPARHLESLEVAQVMHEDTLAVLLRATGASSSHSSSSTSTAGRLKSVRLGFQCVGNTDDDTPRASIPAALALVGSTVTHLALTAPSKASDDPLGLLDDVVAVLPRLEVLEWSEATDLAPVPLATPKLLARLPSSLQVLRARSLVSLSTSVVLSFLHDDAPRALRVVDESWYKARHVPRIEDTAAELGIECCVGKGDDPLVFRQA</sequence>
<feature type="compositionally biased region" description="Pro residues" evidence="1">
    <location>
        <begin position="214"/>
        <end position="224"/>
    </location>
</feature>
<feature type="compositionally biased region" description="Basic and acidic residues" evidence="1">
    <location>
        <begin position="92"/>
        <end position="153"/>
    </location>
</feature>
<feature type="compositionally biased region" description="Pro residues" evidence="1">
    <location>
        <begin position="246"/>
        <end position="262"/>
    </location>
</feature>
<proteinExistence type="predicted"/>
<feature type="compositionally biased region" description="Basic and acidic residues" evidence="1">
    <location>
        <begin position="311"/>
        <end position="323"/>
    </location>
</feature>
<evidence type="ECO:0000313" key="3">
    <source>
        <dbReference type="Proteomes" id="UP000311382"/>
    </source>
</evidence>
<dbReference type="Proteomes" id="UP000311382">
    <property type="component" value="Unassembled WGS sequence"/>
</dbReference>
<feature type="compositionally biased region" description="Low complexity" evidence="1">
    <location>
        <begin position="201"/>
        <end position="210"/>
    </location>
</feature>
<comment type="caution">
    <text evidence="2">The sequence shown here is derived from an EMBL/GenBank/DDBJ whole genome shotgun (WGS) entry which is preliminary data.</text>
</comment>
<feature type="region of interest" description="Disordered" evidence="1">
    <location>
        <begin position="92"/>
        <end position="354"/>
    </location>
</feature>
<feature type="compositionally biased region" description="Basic residues" evidence="1">
    <location>
        <begin position="154"/>
        <end position="163"/>
    </location>
</feature>
<reference evidence="2 3" key="1">
    <citation type="submission" date="2019-03" db="EMBL/GenBank/DDBJ databases">
        <title>Rhodosporidium diobovatum UCD-FST 08-225 genome sequencing, assembly, and annotation.</title>
        <authorList>
            <person name="Fakankun I.U."/>
            <person name="Fristensky B."/>
            <person name="Levin D.B."/>
        </authorList>
    </citation>
    <scope>NUCLEOTIDE SEQUENCE [LARGE SCALE GENOMIC DNA]</scope>
    <source>
        <strain evidence="2 3">UCD-FST 08-225</strain>
    </source>
</reference>
<name>A0A5C5FNF5_9BASI</name>
<protein>
    <submittedName>
        <fullName evidence="2">Proteophosphoglycan ppg4</fullName>
    </submittedName>
</protein>
<dbReference type="EMBL" id="SOZI01000208">
    <property type="protein sequence ID" value="TNY17391.1"/>
    <property type="molecule type" value="Genomic_DNA"/>
</dbReference>
<gene>
    <name evidence="2" type="ORF">DMC30DRAFT_357177</name>
</gene>
<feature type="compositionally biased region" description="Low complexity" evidence="1">
    <location>
        <begin position="286"/>
        <end position="296"/>
    </location>
</feature>
<feature type="compositionally biased region" description="Basic residues" evidence="1">
    <location>
        <begin position="332"/>
        <end position="346"/>
    </location>
</feature>
<accession>A0A5C5FNF5</accession>
<evidence type="ECO:0000313" key="2">
    <source>
        <dbReference type="EMBL" id="TNY17391.1"/>
    </source>
</evidence>
<evidence type="ECO:0000256" key="1">
    <source>
        <dbReference type="SAM" id="MobiDB-lite"/>
    </source>
</evidence>
<dbReference type="OrthoDB" id="2524003at2759"/>
<dbReference type="AlphaFoldDB" id="A0A5C5FNF5"/>
<organism evidence="2 3">
    <name type="scientific">Rhodotorula diobovata</name>
    <dbReference type="NCBI Taxonomy" id="5288"/>
    <lineage>
        <taxon>Eukaryota</taxon>
        <taxon>Fungi</taxon>
        <taxon>Dikarya</taxon>
        <taxon>Basidiomycota</taxon>
        <taxon>Pucciniomycotina</taxon>
        <taxon>Microbotryomycetes</taxon>
        <taxon>Sporidiobolales</taxon>
        <taxon>Sporidiobolaceae</taxon>
        <taxon>Rhodotorula</taxon>
    </lineage>
</organism>
<keyword evidence="3" id="KW-1185">Reference proteome</keyword>